<feature type="compositionally biased region" description="Low complexity" evidence="1">
    <location>
        <begin position="17"/>
        <end position="26"/>
    </location>
</feature>
<name>A0A804PLK8_MAIZE</name>
<reference evidence="2" key="3">
    <citation type="submission" date="2021-05" db="UniProtKB">
        <authorList>
            <consortium name="EnsemblPlants"/>
        </authorList>
    </citation>
    <scope>IDENTIFICATION</scope>
    <source>
        <strain evidence="2">cv. B73</strain>
    </source>
</reference>
<protein>
    <submittedName>
        <fullName evidence="2">Uncharacterized protein</fullName>
    </submittedName>
</protein>
<reference evidence="3" key="1">
    <citation type="journal article" date="2009" name="Science">
        <title>The B73 maize genome: complexity, diversity, and dynamics.</title>
        <authorList>
            <person name="Schnable P.S."/>
            <person name="Ware D."/>
            <person name="Fulton R.S."/>
            <person name="Stein J.C."/>
            <person name="Wei F."/>
            <person name="Pasternak S."/>
            <person name="Liang C."/>
            <person name="Zhang J."/>
            <person name="Fulton L."/>
            <person name="Graves T.A."/>
            <person name="Minx P."/>
            <person name="Reily A.D."/>
            <person name="Courtney L."/>
            <person name="Kruchowski S.S."/>
            <person name="Tomlinson C."/>
            <person name="Strong C."/>
            <person name="Delehaunty K."/>
            <person name="Fronick C."/>
            <person name="Courtney B."/>
            <person name="Rock S.M."/>
            <person name="Belter E."/>
            <person name="Du F."/>
            <person name="Kim K."/>
            <person name="Abbott R.M."/>
            <person name="Cotton M."/>
            <person name="Levy A."/>
            <person name="Marchetto P."/>
            <person name="Ochoa K."/>
            <person name="Jackson S.M."/>
            <person name="Gillam B."/>
            <person name="Chen W."/>
            <person name="Yan L."/>
            <person name="Higginbotham J."/>
            <person name="Cardenas M."/>
            <person name="Waligorski J."/>
            <person name="Applebaum E."/>
            <person name="Phelps L."/>
            <person name="Falcone J."/>
            <person name="Kanchi K."/>
            <person name="Thane T."/>
            <person name="Scimone A."/>
            <person name="Thane N."/>
            <person name="Henke J."/>
            <person name="Wang T."/>
            <person name="Ruppert J."/>
            <person name="Shah N."/>
            <person name="Rotter K."/>
            <person name="Hodges J."/>
            <person name="Ingenthron E."/>
            <person name="Cordes M."/>
            <person name="Kohlberg S."/>
            <person name="Sgro J."/>
            <person name="Delgado B."/>
            <person name="Mead K."/>
            <person name="Chinwalla A."/>
            <person name="Leonard S."/>
            <person name="Crouse K."/>
            <person name="Collura K."/>
            <person name="Kudrna D."/>
            <person name="Currie J."/>
            <person name="He R."/>
            <person name="Angelova A."/>
            <person name="Rajasekar S."/>
            <person name="Mueller T."/>
            <person name="Lomeli R."/>
            <person name="Scara G."/>
            <person name="Ko A."/>
            <person name="Delaney K."/>
            <person name="Wissotski M."/>
            <person name="Lopez G."/>
            <person name="Campos D."/>
            <person name="Braidotti M."/>
            <person name="Ashley E."/>
            <person name="Golser W."/>
            <person name="Kim H."/>
            <person name="Lee S."/>
            <person name="Lin J."/>
            <person name="Dujmic Z."/>
            <person name="Kim W."/>
            <person name="Talag J."/>
            <person name="Zuccolo A."/>
            <person name="Fan C."/>
            <person name="Sebastian A."/>
            <person name="Kramer M."/>
            <person name="Spiegel L."/>
            <person name="Nascimento L."/>
            <person name="Zutavern T."/>
            <person name="Miller B."/>
            <person name="Ambroise C."/>
            <person name="Muller S."/>
            <person name="Spooner W."/>
            <person name="Narechania A."/>
            <person name="Ren L."/>
            <person name="Wei S."/>
            <person name="Kumari S."/>
            <person name="Faga B."/>
            <person name="Levy M.J."/>
            <person name="McMahan L."/>
            <person name="Van Buren P."/>
            <person name="Vaughn M.W."/>
            <person name="Ying K."/>
            <person name="Yeh C.-T."/>
            <person name="Emrich S.J."/>
            <person name="Jia Y."/>
            <person name="Kalyanaraman A."/>
            <person name="Hsia A.-P."/>
            <person name="Barbazuk W.B."/>
            <person name="Baucom R.S."/>
            <person name="Brutnell T.P."/>
            <person name="Carpita N.C."/>
            <person name="Chaparro C."/>
            <person name="Chia J.-M."/>
            <person name="Deragon J.-M."/>
            <person name="Estill J.C."/>
            <person name="Fu Y."/>
            <person name="Jeddeloh J.A."/>
            <person name="Han Y."/>
            <person name="Lee H."/>
            <person name="Li P."/>
            <person name="Lisch D.R."/>
            <person name="Liu S."/>
            <person name="Liu Z."/>
            <person name="Nagel D.H."/>
            <person name="McCann M.C."/>
            <person name="SanMiguel P."/>
            <person name="Myers A.M."/>
            <person name="Nettleton D."/>
            <person name="Nguyen J."/>
            <person name="Penning B.W."/>
            <person name="Ponnala L."/>
            <person name="Schneider K.L."/>
            <person name="Schwartz D.C."/>
            <person name="Sharma A."/>
            <person name="Soderlund C."/>
            <person name="Springer N.M."/>
            <person name="Sun Q."/>
            <person name="Wang H."/>
            <person name="Waterman M."/>
            <person name="Westerman R."/>
            <person name="Wolfgruber T.K."/>
            <person name="Yang L."/>
            <person name="Yu Y."/>
            <person name="Zhang L."/>
            <person name="Zhou S."/>
            <person name="Zhu Q."/>
            <person name="Bennetzen J.L."/>
            <person name="Dawe R.K."/>
            <person name="Jiang J."/>
            <person name="Jiang N."/>
            <person name="Presting G.G."/>
            <person name="Wessler S.R."/>
            <person name="Aluru S."/>
            <person name="Martienssen R.A."/>
            <person name="Clifton S.W."/>
            <person name="McCombie W.R."/>
            <person name="Wing R.A."/>
            <person name="Wilson R.K."/>
        </authorList>
    </citation>
    <scope>NUCLEOTIDE SEQUENCE [LARGE SCALE GENOMIC DNA]</scope>
    <source>
        <strain evidence="3">cv. B73</strain>
    </source>
</reference>
<evidence type="ECO:0000256" key="1">
    <source>
        <dbReference type="SAM" id="MobiDB-lite"/>
    </source>
</evidence>
<dbReference type="Proteomes" id="UP000007305">
    <property type="component" value="Chromosome 5"/>
</dbReference>
<proteinExistence type="predicted"/>
<evidence type="ECO:0000313" key="2">
    <source>
        <dbReference type="EnsemblPlants" id="Zm00001eb251940_P001"/>
    </source>
</evidence>
<dbReference type="AlphaFoldDB" id="A0A804PLK8"/>
<dbReference type="InParanoid" id="A0A804PLK8"/>
<feature type="compositionally biased region" description="Basic residues" evidence="1">
    <location>
        <begin position="55"/>
        <end position="68"/>
    </location>
</feature>
<dbReference type="Gramene" id="Zm00001eb251940_T001">
    <property type="protein sequence ID" value="Zm00001eb251940_P001"/>
    <property type="gene ID" value="Zm00001eb251940"/>
</dbReference>
<reference evidence="2" key="2">
    <citation type="submission" date="2019-07" db="EMBL/GenBank/DDBJ databases">
        <authorList>
            <person name="Seetharam A."/>
            <person name="Woodhouse M."/>
            <person name="Cannon E."/>
        </authorList>
    </citation>
    <scope>NUCLEOTIDE SEQUENCE [LARGE SCALE GENOMIC DNA]</scope>
    <source>
        <strain evidence="2">cv. B73</strain>
    </source>
</reference>
<accession>A0A804PLK8</accession>
<feature type="region of interest" description="Disordered" evidence="1">
    <location>
        <begin position="1"/>
        <end position="116"/>
    </location>
</feature>
<sequence>MGQERLAREAHRGRAGSGQHAHAGAAPVPNAGRRSRAGPNWGRHAARGGEGRACRAGRRAWGKGRGRLGQRGAEPGGERVGPPCHNRTTRRPGPGKKRGRRGRGGRERGASWGRGR</sequence>
<evidence type="ECO:0000313" key="3">
    <source>
        <dbReference type="Proteomes" id="UP000007305"/>
    </source>
</evidence>
<dbReference type="EnsemblPlants" id="Zm00001eb251940_T001">
    <property type="protein sequence ID" value="Zm00001eb251940_P001"/>
    <property type="gene ID" value="Zm00001eb251940"/>
</dbReference>
<keyword evidence="3" id="KW-1185">Reference proteome</keyword>
<feature type="compositionally biased region" description="Basic residues" evidence="1">
    <location>
        <begin position="87"/>
        <end position="103"/>
    </location>
</feature>
<organism evidence="2 3">
    <name type="scientific">Zea mays</name>
    <name type="common">Maize</name>
    <dbReference type="NCBI Taxonomy" id="4577"/>
    <lineage>
        <taxon>Eukaryota</taxon>
        <taxon>Viridiplantae</taxon>
        <taxon>Streptophyta</taxon>
        <taxon>Embryophyta</taxon>
        <taxon>Tracheophyta</taxon>
        <taxon>Spermatophyta</taxon>
        <taxon>Magnoliopsida</taxon>
        <taxon>Liliopsida</taxon>
        <taxon>Poales</taxon>
        <taxon>Poaceae</taxon>
        <taxon>PACMAD clade</taxon>
        <taxon>Panicoideae</taxon>
        <taxon>Andropogonodae</taxon>
        <taxon>Andropogoneae</taxon>
        <taxon>Tripsacinae</taxon>
        <taxon>Zea</taxon>
    </lineage>
</organism>
<feature type="compositionally biased region" description="Basic and acidic residues" evidence="1">
    <location>
        <begin position="1"/>
        <end position="12"/>
    </location>
</feature>